<comment type="catalytic activity">
    <reaction evidence="6">
        <text>L-saccharopine + NADP(+) + H2O = (S)-2-amino-6-oxohexanoate + L-glutamate + NADPH + H(+)</text>
        <dbReference type="Rhea" id="RHEA:10020"/>
        <dbReference type="ChEBI" id="CHEBI:15377"/>
        <dbReference type="ChEBI" id="CHEBI:15378"/>
        <dbReference type="ChEBI" id="CHEBI:29985"/>
        <dbReference type="ChEBI" id="CHEBI:57783"/>
        <dbReference type="ChEBI" id="CHEBI:57951"/>
        <dbReference type="ChEBI" id="CHEBI:58321"/>
        <dbReference type="ChEBI" id="CHEBI:58349"/>
        <dbReference type="EC" id="1.5.1.10"/>
    </reaction>
</comment>
<comment type="pathway">
    <text evidence="7">Amino-acid biosynthesis; L-lysine biosynthesis via AAA pathway; L-lysine from L-alpha-aminoadipate (fungal route): step 2/3.</text>
</comment>
<feature type="domain" description="Saccharopine dehydrogenase-like C-terminal" evidence="13">
    <location>
        <begin position="125"/>
        <end position="440"/>
    </location>
</feature>
<dbReference type="Pfam" id="PF16653">
    <property type="entry name" value="Sacchrp_dh_C"/>
    <property type="match status" value="1"/>
</dbReference>
<comment type="similarity">
    <text evidence="5">Belongs to the saccharopine dehydrogenase family.</text>
</comment>
<dbReference type="Gene3D" id="3.40.50.720">
    <property type="entry name" value="NAD(P)-binding Rossmann-like Domain"/>
    <property type="match status" value="1"/>
</dbReference>
<dbReference type="FunFam" id="1.10.1870.10:FF:000002">
    <property type="entry name" value="Saccharopine dehydrogenase Lys9"/>
    <property type="match status" value="1"/>
</dbReference>
<evidence type="ECO:0000313" key="14">
    <source>
        <dbReference type="EMBL" id="KAK4238876.1"/>
    </source>
</evidence>
<dbReference type="PANTHER" id="PTHR11133">
    <property type="entry name" value="SACCHAROPINE DEHYDROGENASE"/>
    <property type="match status" value="1"/>
</dbReference>
<sequence length="844" mass="94233">MASQHKVLMLGAGFVTRPTLDILSEAGIPVTVACRTLATAQQLSKGVRNAHPISLDVTDEKALDAELAKHDLVISLIPYTFHAAVIKSAIRTKKNVVTTSYVSPAMLELDAEAKAAGITVMNEIGLDPGIDHLYAIKTIDEVHRAGGKILSFLSYCGGLPAPEASDNPLGYKFSWSSRGVLLALRNAGKWWQDGSVVEVAGKDLMKTAKPYFIYPGFAFVAYPNRDSTAYKERYNIPEAQTVIRGTLRYQGFPQFIKVLVDIGFLEDAPLDVLSRPVPWKEATQAIVRAPSSSAADLESTILSKATFESEEDKKRILSGLRWIGLFSDEVITPKGNPLDTLCATLERKMQYEEGERDLVMLQHKFEIEHKDGSRETRTSTLCEYGDPKGYSAMAKLVGVPCAVAVKQVLSGQIADKGILAPMSTKLTEPLMKELHEKYGITMVEKTLSSNQMVQYIFTPWRDRRELLAVRRQFYPEHHHHCYQQQQTEAQPSRPTKKRRNFDSYTSKNEIGSESGSESQSEQDGKQRAVARVSMWMQRGGCPHMVESTALLTAAILSDEGIFQGSGNGQGGLLLGGGDDGSARASRGYAVRAAYSAAFSRFVTGLLDSHQDKQRKMSMYDVAKSVGLPATFVELRHQATHEQLPSLTRLREAARKALDWIWEYYWRHLELPQLPDRSSSNSRGTNAGEMEESREEGELRELVVRYLAGGEEEQDALKEEMMRGYDEAMVLAVMESVSGGTRDSKMLRRAVALAREILEDGRRDDQDRMQEDADDKEPEQKPPRDIEMVRTELGKAWEKVKEMEESRTPDGRNQQVEMEVEVADDTPAWRLYEEEAWVPKPIGVV</sequence>
<evidence type="ECO:0000256" key="4">
    <source>
        <dbReference type="ARBA" id="ARBA00023154"/>
    </source>
</evidence>
<feature type="compositionally biased region" description="Basic and acidic residues" evidence="11">
    <location>
        <begin position="760"/>
        <end position="770"/>
    </location>
</feature>
<protein>
    <recommendedName>
        <fullName evidence="9">Saccharopine dehydrogenase [NADP(+), L-glutamate-forming]</fullName>
        <ecNumber evidence="8">1.5.1.10</ecNumber>
    </recommendedName>
    <alternativeName>
        <fullName evidence="10">Saccharopine reductase</fullName>
    </alternativeName>
</protein>
<evidence type="ECO:0000256" key="8">
    <source>
        <dbReference type="ARBA" id="ARBA00066976"/>
    </source>
</evidence>
<keyword evidence="1" id="KW-0028">Amino-acid biosynthesis</keyword>
<evidence type="ECO:0000256" key="1">
    <source>
        <dbReference type="ARBA" id="ARBA00022605"/>
    </source>
</evidence>
<dbReference type="GO" id="GO:0090730">
    <property type="term" value="C:Las1 complex"/>
    <property type="evidence" value="ECO:0007669"/>
    <property type="project" value="InterPro"/>
</dbReference>
<dbReference type="InterPro" id="IPR051168">
    <property type="entry name" value="AASS"/>
</dbReference>
<proteinExistence type="inferred from homology"/>
<keyword evidence="2" id="KW-0521">NADP</keyword>
<gene>
    <name evidence="14" type="ORF">C8A03DRAFT_43420</name>
</gene>
<dbReference type="InterPro" id="IPR007174">
    <property type="entry name" value="Las1"/>
</dbReference>
<feature type="compositionally biased region" description="Polar residues" evidence="11">
    <location>
        <begin position="482"/>
        <end position="493"/>
    </location>
</feature>
<evidence type="ECO:0000256" key="10">
    <source>
        <dbReference type="ARBA" id="ARBA00083134"/>
    </source>
</evidence>
<dbReference type="EC" id="1.5.1.10" evidence="8"/>
<accession>A0AAN7H7K6</accession>
<dbReference type="Gene3D" id="1.10.1870.10">
    <property type="entry name" value="Domain 3, Saccharopine reductase"/>
    <property type="match status" value="1"/>
</dbReference>
<dbReference type="SUPFAM" id="SSF55347">
    <property type="entry name" value="Glyceraldehyde-3-phosphate dehydrogenase-like, C-terminal domain"/>
    <property type="match status" value="1"/>
</dbReference>
<evidence type="ECO:0000256" key="11">
    <source>
        <dbReference type="SAM" id="MobiDB-lite"/>
    </source>
</evidence>
<feature type="region of interest" description="Disordered" evidence="11">
    <location>
        <begin position="674"/>
        <end position="696"/>
    </location>
</feature>
<dbReference type="Gene3D" id="3.30.360.10">
    <property type="entry name" value="Dihydrodipicolinate Reductase, domain 2"/>
    <property type="match status" value="1"/>
</dbReference>
<dbReference type="GO" id="GO:0006364">
    <property type="term" value="P:rRNA processing"/>
    <property type="evidence" value="ECO:0007669"/>
    <property type="project" value="InterPro"/>
</dbReference>
<dbReference type="GO" id="GO:0019878">
    <property type="term" value="P:lysine biosynthetic process via aminoadipic acid"/>
    <property type="evidence" value="ECO:0007669"/>
    <property type="project" value="TreeGrafter"/>
</dbReference>
<dbReference type="Proteomes" id="UP001303760">
    <property type="component" value="Unassembled WGS sequence"/>
</dbReference>
<dbReference type="Pfam" id="PF03435">
    <property type="entry name" value="Sacchrp_dh_NADP"/>
    <property type="match status" value="1"/>
</dbReference>
<dbReference type="InterPro" id="IPR032095">
    <property type="entry name" value="Sacchrp_dh-like_C"/>
</dbReference>
<feature type="compositionally biased region" description="Polar residues" evidence="11">
    <location>
        <begin position="675"/>
        <end position="684"/>
    </location>
</feature>
<evidence type="ECO:0000259" key="12">
    <source>
        <dbReference type="Pfam" id="PF03435"/>
    </source>
</evidence>
<keyword evidence="3" id="KW-0560">Oxidoreductase</keyword>
<dbReference type="AlphaFoldDB" id="A0AAN7H7K6"/>
<dbReference type="FunFam" id="3.30.360.10:FF:000008">
    <property type="entry name" value="Alpha-aminoadipic semialdehyde synthase, mitochondrial"/>
    <property type="match status" value="1"/>
</dbReference>
<dbReference type="InterPro" id="IPR036291">
    <property type="entry name" value="NAD(P)-bd_dom_sf"/>
</dbReference>
<evidence type="ECO:0000256" key="7">
    <source>
        <dbReference type="ARBA" id="ARBA00060549"/>
    </source>
</evidence>
<feature type="region of interest" description="Disordered" evidence="11">
    <location>
        <begin position="480"/>
        <end position="528"/>
    </location>
</feature>
<dbReference type="GO" id="GO:0004519">
    <property type="term" value="F:endonuclease activity"/>
    <property type="evidence" value="ECO:0007669"/>
    <property type="project" value="InterPro"/>
</dbReference>
<keyword evidence="15" id="KW-1185">Reference proteome</keyword>
<organism evidence="14 15">
    <name type="scientific">Achaetomium macrosporum</name>
    <dbReference type="NCBI Taxonomy" id="79813"/>
    <lineage>
        <taxon>Eukaryota</taxon>
        <taxon>Fungi</taxon>
        <taxon>Dikarya</taxon>
        <taxon>Ascomycota</taxon>
        <taxon>Pezizomycotina</taxon>
        <taxon>Sordariomycetes</taxon>
        <taxon>Sordariomycetidae</taxon>
        <taxon>Sordariales</taxon>
        <taxon>Chaetomiaceae</taxon>
        <taxon>Achaetomium</taxon>
    </lineage>
</organism>
<evidence type="ECO:0000256" key="9">
    <source>
        <dbReference type="ARBA" id="ARBA00067598"/>
    </source>
</evidence>
<dbReference type="PANTHER" id="PTHR11133:SF22">
    <property type="entry name" value="ALPHA-AMINOADIPIC SEMIALDEHYDE SYNTHASE, MITOCHONDRIAL"/>
    <property type="match status" value="1"/>
</dbReference>
<feature type="domain" description="Saccharopine dehydrogenase NADP binding" evidence="12">
    <location>
        <begin position="7"/>
        <end position="121"/>
    </location>
</feature>
<evidence type="ECO:0000259" key="13">
    <source>
        <dbReference type="Pfam" id="PF16653"/>
    </source>
</evidence>
<evidence type="ECO:0000256" key="5">
    <source>
        <dbReference type="ARBA" id="ARBA00038048"/>
    </source>
</evidence>
<feature type="compositionally biased region" description="Basic and acidic residues" evidence="11">
    <location>
        <begin position="777"/>
        <end position="787"/>
    </location>
</feature>
<feature type="compositionally biased region" description="Low complexity" evidence="11">
    <location>
        <begin position="511"/>
        <end position="521"/>
    </location>
</feature>
<evidence type="ECO:0000256" key="6">
    <source>
        <dbReference type="ARBA" id="ARBA00051869"/>
    </source>
</evidence>
<evidence type="ECO:0000256" key="2">
    <source>
        <dbReference type="ARBA" id="ARBA00022857"/>
    </source>
</evidence>
<evidence type="ECO:0000256" key="3">
    <source>
        <dbReference type="ARBA" id="ARBA00023002"/>
    </source>
</evidence>
<dbReference type="EMBL" id="MU860080">
    <property type="protein sequence ID" value="KAK4238876.1"/>
    <property type="molecule type" value="Genomic_DNA"/>
</dbReference>
<keyword evidence="4" id="KW-0457">Lysine biosynthesis</keyword>
<comment type="caution">
    <text evidence="14">The sequence shown here is derived from an EMBL/GenBank/DDBJ whole genome shotgun (WGS) entry which is preliminary data.</text>
</comment>
<dbReference type="InterPro" id="IPR005097">
    <property type="entry name" value="Sacchrp_dh_NADP-bd"/>
</dbReference>
<reference evidence="14" key="1">
    <citation type="journal article" date="2023" name="Mol. Phylogenet. Evol.">
        <title>Genome-scale phylogeny and comparative genomics of the fungal order Sordariales.</title>
        <authorList>
            <person name="Hensen N."/>
            <person name="Bonometti L."/>
            <person name="Westerberg I."/>
            <person name="Brannstrom I.O."/>
            <person name="Guillou S."/>
            <person name="Cros-Aarteil S."/>
            <person name="Calhoun S."/>
            <person name="Haridas S."/>
            <person name="Kuo A."/>
            <person name="Mondo S."/>
            <person name="Pangilinan J."/>
            <person name="Riley R."/>
            <person name="LaButti K."/>
            <person name="Andreopoulos B."/>
            <person name="Lipzen A."/>
            <person name="Chen C."/>
            <person name="Yan M."/>
            <person name="Daum C."/>
            <person name="Ng V."/>
            <person name="Clum A."/>
            <person name="Steindorff A."/>
            <person name="Ohm R.A."/>
            <person name="Martin F."/>
            <person name="Silar P."/>
            <person name="Natvig D.O."/>
            <person name="Lalanne C."/>
            <person name="Gautier V."/>
            <person name="Ament-Velasquez S.L."/>
            <person name="Kruys A."/>
            <person name="Hutchinson M.I."/>
            <person name="Powell A.J."/>
            <person name="Barry K."/>
            <person name="Miller A.N."/>
            <person name="Grigoriev I.V."/>
            <person name="Debuchy R."/>
            <person name="Gladieux P."/>
            <person name="Hiltunen Thoren M."/>
            <person name="Johannesson H."/>
        </authorList>
    </citation>
    <scope>NUCLEOTIDE SEQUENCE</scope>
    <source>
        <strain evidence="14">CBS 532.94</strain>
    </source>
</reference>
<dbReference type="FunFam" id="3.40.50.720:FF:000072">
    <property type="entry name" value="Saccharopine dehydrogenase [NADP(+), L-glutamate-forming]"/>
    <property type="match status" value="1"/>
</dbReference>
<name>A0AAN7H7K6_9PEZI</name>
<reference evidence="14" key="2">
    <citation type="submission" date="2023-05" db="EMBL/GenBank/DDBJ databases">
        <authorList>
            <consortium name="Lawrence Berkeley National Laboratory"/>
            <person name="Steindorff A."/>
            <person name="Hensen N."/>
            <person name="Bonometti L."/>
            <person name="Westerberg I."/>
            <person name="Brannstrom I.O."/>
            <person name="Guillou S."/>
            <person name="Cros-Aarteil S."/>
            <person name="Calhoun S."/>
            <person name="Haridas S."/>
            <person name="Kuo A."/>
            <person name="Mondo S."/>
            <person name="Pangilinan J."/>
            <person name="Riley R."/>
            <person name="Labutti K."/>
            <person name="Andreopoulos B."/>
            <person name="Lipzen A."/>
            <person name="Chen C."/>
            <person name="Yanf M."/>
            <person name="Daum C."/>
            <person name="Ng V."/>
            <person name="Clum A."/>
            <person name="Ohm R."/>
            <person name="Martin F."/>
            <person name="Silar P."/>
            <person name="Natvig D."/>
            <person name="Lalanne C."/>
            <person name="Gautier V."/>
            <person name="Ament-Velasquez S.L."/>
            <person name="Kruys A."/>
            <person name="Hutchinson M.I."/>
            <person name="Powell A.J."/>
            <person name="Barry K."/>
            <person name="Miller A.N."/>
            <person name="Grigoriev I.V."/>
            <person name="Debuchy R."/>
            <person name="Gladieux P."/>
            <person name="Thoren M.H."/>
            <person name="Johannesson H."/>
        </authorList>
    </citation>
    <scope>NUCLEOTIDE SEQUENCE</scope>
    <source>
        <strain evidence="14">CBS 532.94</strain>
    </source>
</reference>
<evidence type="ECO:0000313" key="15">
    <source>
        <dbReference type="Proteomes" id="UP001303760"/>
    </source>
</evidence>
<feature type="region of interest" description="Disordered" evidence="11">
    <location>
        <begin position="760"/>
        <end position="787"/>
    </location>
</feature>
<dbReference type="GO" id="GO:0004755">
    <property type="term" value="F:saccharopine dehydrogenase (NADP+, L-glutamate-forming) activity"/>
    <property type="evidence" value="ECO:0007669"/>
    <property type="project" value="UniProtKB-EC"/>
</dbReference>
<dbReference type="SUPFAM" id="SSF51735">
    <property type="entry name" value="NAD(P)-binding Rossmann-fold domains"/>
    <property type="match status" value="1"/>
</dbReference>
<dbReference type="Pfam" id="PF04031">
    <property type="entry name" value="Las1"/>
    <property type="match status" value="1"/>
</dbReference>